<protein>
    <submittedName>
        <fullName evidence="1">Uncharacterized protein</fullName>
    </submittedName>
</protein>
<comment type="caution">
    <text evidence="1">The sequence shown here is derived from an EMBL/GenBank/DDBJ whole genome shotgun (WGS) entry which is preliminary data.</text>
</comment>
<organism evidence="1 2">
    <name type="scientific">Bradyrhizobium elkanii</name>
    <dbReference type="NCBI Taxonomy" id="29448"/>
    <lineage>
        <taxon>Bacteria</taxon>
        <taxon>Pseudomonadati</taxon>
        <taxon>Pseudomonadota</taxon>
        <taxon>Alphaproteobacteria</taxon>
        <taxon>Hyphomicrobiales</taxon>
        <taxon>Nitrobacteraceae</taxon>
        <taxon>Bradyrhizobium</taxon>
    </lineage>
</organism>
<dbReference type="EMBL" id="JBGBZA010000002">
    <property type="protein sequence ID" value="MEY9316743.1"/>
    <property type="molecule type" value="Genomic_DNA"/>
</dbReference>
<proteinExistence type="predicted"/>
<name>A0ABV4F180_BRAEL</name>
<sequence length="77" mass="9219">MSEIRFKQVIIGRADNPFLVLDNDIDVRGNNYDTLRTMAAQAMMDANFPRRTWIDFEVEGHKFKAKMHYNDIWVRKR</sequence>
<evidence type="ECO:0000313" key="2">
    <source>
        <dbReference type="Proteomes" id="UP001565471"/>
    </source>
</evidence>
<evidence type="ECO:0000313" key="1">
    <source>
        <dbReference type="EMBL" id="MEY9316743.1"/>
    </source>
</evidence>
<gene>
    <name evidence="1" type="ORF">ABIF29_003542</name>
</gene>
<dbReference type="RefSeq" id="WP_253623390.1">
    <property type="nucleotide sequence ID" value="NZ_CP126004.1"/>
</dbReference>
<reference evidence="1 2" key="1">
    <citation type="submission" date="2024-07" db="EMBL/GenBank/DDBJ databases">
        <title>Genomic Encyclopedia of Type Strains, Phase V (KMG-V): Genome sequencing to study the core and pangenomes of soil and plant-associated prokaryotes.</title>
        <authorList>
            <person name="Whitman W."/>
        </authorList>
    </citation>
    <scope>NUCLEOTIDE SEQUENCE [LARGE SCALE GENOMIC DNA]</scope>
    <source>
        <strain evidence="1 2">USDA 415</strain>
    </source>
</reference>
<keyword evidence="2" id="KW-1185">Reference proteome</keyword>
<dbReference type="Proteomes" id="UP001565471">
    <property type="component" value="Unassembled WGS sequence"/>
</dbReference>
<accession>A0ABV4F180</accession>